<proteinExistence type="predicted"/>
<keyword evidence="2" id="KW-1185">Reference proteome</keyword>
<dbReference type="Proteomes" id="UP000053286">
    <property type="component" value="Unassembled WGS sequence"/>
</dbReference>
<evidence type="ECO:0000313" key="2">
    <source>
        <dbReference type="Proteomes" id="UP000053286"/>
    </source>
</evidence>
<evidence type="ECO:0000313" key="1">
    <source>
        <dbReference type="EMBL" id="KFM11135.1"/>
    </source>
</evidence>
<gene>
    <name evidence="1" type="ORF">AS27_10671</name>
</gene>
<name>A0A087RCD1_APTFO</name>
<sequence>LGHLPGNAGVGVLYLFICRTRVAELIASIGVVEVAPDACHVRWD</sequence>
<protein>
    <submittedName>
        <fullName evidence="1">Uncharacterized protein</fullName>
    </submittedName>
</protein>
<accession>A0A087RCD1</accession>
<reference evidence="1 2" key="1">
    <citation type="submission" date="2014-04" db="EMBL/GenBank/DDBJ databases">
        <title>Genome evolution of avian class.</title>
        <authorList>
            <person name="Zhang G."/>
            <person name="Li C."/>
        </authorList>
    </citation>
    <scope>NUCLEOTIDE SEQUENCE [LARGE SCALE GENOMIC DNA]</scope>
    <source>
        <strain evidence="1">BGI_AS27</strain>
    </source>
</reference>
<feature type="non-terminal residue" evidence="1">
    <location>
        <position position="1"/>
    </location>
</feature>
<organism evidence="1 2">
    <name type="scientific">Aptenodytes forsteri</name>
    <name type="common">Emperor penguin</name>
    <dbReference type="NCBI Taxonomy" id="9233"/>
    <lineage>
        <taxon>Eukaryota</taxon>
        <taxon>Metazoa</taxon>
        <taxon>Chordata</taxon>
        <taxon>Craniata</taxon>
        <taxon>Vertebrata</taxon>
        <taxon>Euteleostomi</taxon>
        <taxon>Archelosauria</taxon>
        <taxon>Archosauria</taxon>
        <taxon>Dinosauria</taxon>
        <taxon>Saurischia</taxon>
        <taxon>Theropoda</taxon>
        <taxon>Coelurosauria</taxon>
        <taxon>Aves</taxon>
        <taxon>Neognathae</taxon>
        <taxon>Neoaves</taxon>
        <taxon>Aequornithes</taxon>
        <taxon>Sphenisciformes</taxon>
        <taxon>Spheniscidae</taxon>
        <taxon>Aptenodytes</taxon>
    </lineage>
</organism>
<feature type="non-terminal residue" evidence="1">
    <location>
        <position position="44"/>
    </location>
</feature>
<dbReference type="EMBL" id="KL226291">
    <property type="protein sequence ID" value="KFM11135.1"/>
    <property type="molecule type" value="Genomic_DNA"/>
</dbReference>
<dbReference type="AlphaFoldDB" id="A0A087RCD1"/>